<sequence length="93" mass="10670">MRVSYDKLRRYVESTPGYAVREIGDSVELYFATPSMDEAAGIGEGGEGRQIVIRGIKRGDYVEFTKAYVKAGDREEPIDLRDLELWIQYIENF</sequence>
<dbReference type="RefSeq" id="WP_013680069.1">
    <property type="nucleotide sequence ID" value="NC_015315.1"/>
</dbReference>
<dbReference type="AlphaFoldDB" id="F2L0R8"/>
<keyword evidence="2" id="KW-1185">Reference proteome</keyword>
<name>F2L0R8_THEU7</name>
<dbReference type="HOGENOM" id="CLU_181971_0_0_2"/>
<protein>
    <submittedName>
        <fullName evidence="1">Uncharacterized protein</fullName>
    </submittedName>
</protein>
<dbReference type="Proteomes" id="UP000008138">
    <property type="component" value="Chromosome"/>
</dbReference>
<dbReference type="eggNOG" id="arCOG05511">
    <property type="taxonomic scope" value="Archaea"/>
</dbReference>
<dbReference type="EMBL" id="CP002590">
    <property type="protein sequence ID" value="AEA12733.1"/>
    <property type="molecule type" value="Genomic_DNA"/>
</dbReference>
<organism evidence="1 2">
    <name type="scientific">Thermoproteus uzoniensis (strain 768-20)</name>
    <dbReference type="NCBI Taxonomy" id="999630"/>
    <lineage>
        <taxon>Archaea</taxon>
        <taxon>Thermoproteota</taxon>
        <taxon>Thermoprotei</taxon>
        <taxon>Thermoproteales</taxon>
        <taxon>Thermoproteaceae</taxon>
        <taxon>Thermoproteus</taxon>
    </lineage>
</organism>
<reference key="2">
    <citation type="submission" date="2011-03" db="EMBL/GenBank/DDBJ databases">
        <title>Complete genome sequence of the thermoacidophilic crenarchaeon Thermoproteus uzoniensis 768-20.</title>
        <authorList>
            <person name="Mardanov A.V."/>
            <person name="Gumerov V.M."/>
            <person name="Beletsky A.V."/>
            <person name="Prokofeva M.I."/>
            <person name="Bonch-Osmolovskaya E.A."/>
            <person name="Ravin N.V."/>
            <person name="Skryabin K.G."/>
        </authorList>
    </citation>
    <scope>NUCLEOTIDE SEQUENCE</scope>
    <source>
        <strain>768-20</strain>
    </source>
</reference>
<evidence type="ECO:0000313" key="2">
    <source>
        <dbReference type="Proteomes" id="UP000008138"/>
    </source>
</evidence>
<evidence type="ECO:0000313" key="1">
    <source>
        <dbReference type="EMBL" id="AEA12733.1"/>
    </source>
</evidence>
<accession>F2L0R8</accession>
<gene>
    <name evidence="1" type="ordered locus">TUZN_1257</name>
</gene>
<dbReference type="OrthoDB" id="29107at2157"/>
<reference evidence="1 2" key="1">
    <citation type="journal article" date="2011" name="J. Bacteriol.">
        <title>Complete genome sequence of the thermoacidophilic crenarchaeon Thermoproteus uzoniensis 768-20.</title>
        <authorList>
            <person name="Mardanov A.V."/>
            <person name="Gumerov V.M."/>
            <person name="Beletsky A.V."/>
            <person name="Prokofeva M.I."/>
            <person name="Bonch-Osmolovskaya E.A."/>
            <person name="Ravin N.V."/>
            <person name="Skryabin K.G."/>
        </authorList>
    </citation>
    <scope>NUCLEOTIDE SEQUENCE [LARGE SCALE GENOMIC DNA]</scope>
    <source>
        <strain evidence="1 2">768-20</strain>
    </source>
</reference>
<dbReference type="KEGG" id="tuz:TUZN_1257"/>
<dbReference type="GeneID" id="10360784"/>
<proteinExistence type="predicted"/>
<dbReference type="STRING" id="999630.TUZN_1257"/>